<evidence type="ECO:0000313" key="2">
    <source>
        <dbReference type="Proteomes" id="UP000321301"/>
    </source>
</evidence>
<sequence length="444" mass="51158">MGLEFLAHNTYKNAFNPTPLSNHLMKIRYYLLLPIVLLAFACQSNTKKKTITEESKKAVPEGVTFNKETLKRLGASGDNWCLTWTADGSQMVSMCDGNWLDQKNYASQIHNHLYRIKGGPENFEREDLPNYPEFSGKEGSWFGYGIVAVNGTIYSAVSKTPGSAWSGPFTGVKLLKSTDNGESWSRVDREGNELLLTAMDSMRNVVNEQEMFSLKEHGLPHQTQEAYPFSFFDFVQNGKDNSAAKDEYVYIYSPEGAAAHQLTLARVPHDKIDFRSEWQYFTKYDQNNEPQWSNKITDRGYVHTFPEKSSKDHYFGWYSWLPSVVWNEGLGLYIMVNGGTYGGHGMSNSDEDYYHSWMHTETGSLGFWYSENAYGPWTQFYYTDYWTVDDTKNRTYQPKLSPKWISEDGEKMNLIWSDAMKNDQGNSHSINYIWNQMEIEIKVK</sequence>
<name>A0A512CD85_9BACT</name>
<reference evidence="1 2" key="1">
    <citation type="submission" date="2019-07" db="EMBL/GenBank/DDBJ databases">
        <title>Whole genome shotgun sequence of Cyclobacterium qasimii NBRC 106168.</title>
        <authorList>
            <person name="Hosoyama A."/>
            <person name="Uohara A."/>
            <person name="Ohji S."/>
            <person name="Ichikawa N."/>
        </authorList>
    </citation>
    <scope>NUCLEOTIDE SEQUENCE [LARGE SCALE GENOMIC DNA]</scope>
    <source>
        <strain evidence="1 2">NBRC 106168</strain>
    </source>
</reference>
<evidence type="ECO:0008006" key="3">
    <source>
        <dbReference type="Google" id="ProtNLM"/>
    </source>
</evidence>
<dbReference type="Proteomes" id="UP000321301">
    <property type="component" value="Unassembled WGS sequence"/>
</dbReference>
<dbReference type="EMBL" id="BJYV01000013">
    <property type="protein sequence ID" value="GEO22147.1"/>
    <property type="molecule type" value="Genomic_DNA"/>
</dbReference>
<keyword evidence="2" id="KW-1185">Reference proteome</keyword>
<comment type="caution">
    <text evidence="1">The sequence shown here is derived from an EMBL/GenBank/DDBJ whole genome shotgun (WGS) entry which is preliminary data.</text>
</comment>
<evidence type="ECO:0000313" key="1">
    <source>
        <dbReference type="EMBL" id="GEO22147.1"/>
    </source>
</evidence>
<accession>A0A512CD85</accession>
<proteinExistence type="predicted"/>
<dbReference type="AlphaFoldDB" id="A0A512CD85"/>
<gene>
    <name evidence="1" type="ORF">CQA01_26810</name>
</gene>
<organism evidence="1 2">
    <name type="scientific">Cyclobacterium qasimii</name>
    <dbReference type="NCBI Taxonomy" id="1350429"/>
    <lineage>
        <taxon>Bacteria</taxon>
        <taxon>Pseudomonadati</taxon>
        <taxon>Bacteroidota</taxon>
        <taxon>Cytophagia</taxon>
        <taxon>Cytophagales</taxon>
        <taxon>Cyclobacteriaceae</taxon>
        <taxon>Cyclobacterium</taxon>
    </lineage>
</organism>
<protein>
    <recommendedName>
        <fullName evidence="3">DUF4185 domain-containing protein</fullName>
    </recommendedName>
</protein>